<dbReference type="EMBL" id="LJIJ01000204">
    <property type="protein sequence ID" value="ODN00493.1"/>
    <property type="molecule type" value="Genomic_DNA"/>
</dbReference>
<feature type="transmembrane region" description="Helical" evidence="1">
    <location>
        <begin position="68"/>
        <end position="96"/>
    </location>
</feature>
<keyword evidence="3" id="KW-1185">Reference proteome</keyword>
<keyword evidence="1" id="KW-1133">Transmembrane helix</keyword>
<keyword evidence="1" id="KW-0472">Membrane</keyword>
<feature type="transmembrane region" description="Helical" evidence="1">
    <location>
        <begin position="158"/>
        <end position="177"/>
    </location>
</feature>
<evidence type="ECO:0000313" key="3">
    <source>
        <dbReference type="Proteomes" id="UP000094527"/>
    </source>
</evidence>
<evidence type="ECO:0000313" key="2">
    <source>
        <dbReference type="EMBL" id="ODN00493.1"/>
    </source>
</evidence>
<reference evidence="2 3" key="1">
    <citation type="journal article" date="2016" name="Genome Biol. Evol.">
        <title>Gene Family Evolution Reflects Adaptation to Soil Environmental Stressors in the Genome of the Collembolan Orchesella cincta.</title>
        <authorList>
            <person name="Faddeeva-Vakhrusheva A."/>
            <person name="Derks M.F."/>
            <person name="Anvar S.Y."/>
            <person name="Agamennone V."/>
            <person name="Suring W."/>
            <person name="Smit S."/>
            <person name="van Straalen N.M."/>
            <person name="Roelofs D."/>
        </authorList>
    </citation>
    <scope>NUCLEOTIDE SEQUENCE [LARGE SCALE GENOMIC DNA]</scope>
    <source>
        <tissue evidence="2">Mixed pool</tissue>
    </source>
</reference>
<feature type="transmembrane region" description="Helical" evidence="1">
    <location>
        <begin position="183"/>
        <end position="203"/>
    </location>
</feature>
<organism evidence="2 3">
    <name type="scientific">Orchesella cincta</name>
    <name type="common">Springtail</name>
    <name type="synonym">Podura cincta</name>
    <dbReference type="NCBI Taxonomy" id="48709"/>
    <lineage>
        <taxon>Eukaryota</taxon>
        <taxon>Metazoa</taxon>
        <taxon>Ecdysozoa</taxon>
        <taxon>Arthropoda</taxon>
        <taxon>Hexapoda</taxon>
        <taxon>Collembola</taxon>
        <taxon>Entomobryomorpha</taxon>
        <taxon>Entomobryoidea</taxon>
        <taxon>Orchesellidae</taxon>
        <taxon>Orchesellinae</taxon>
        <taxon>Orchesella</taxon>
    </lineage>
</organism>
<dbReference type="Proteomes" id="UP000094527">
    <property type="component" value="Unassembled WGS sequence"/>
</dbReference>
<proteinExistence type="predicted"/>
<dbReference type="AlphaFoldDB" id="A0A1D2N5E5"/>
<evidence type="ECO:0000256" key="1">
    <source>
        <dbReference type="SAM" id="Phobius"/>
    </source>
</evidence>
<accession>A0A1D2N5E5</accession>
<feature type="transmembrane region" description="Helical" evidence="1">
    <location>
        <begin position="126"/>
        <end position="151"/>
    </location>
</feature>
<name>A0A1D2N5E5_ORCCI</name>
<gene>
    <name evidence="2" type="ORF">Ocin01_06186</name>
</gene>
<comment type="caution">
    <text evidence="2">The sequence shown here is derived from an EMBL/GenBank/DDBJ whole genome shotgun (WGS) entry which is preliminary data.</text>
</comment>
<protein>
    <submittedName>
        <fullName evidence="2">Uncharacterized protein</fullName>
    </submittedName>
</protein>
<sequence length="259" mass="29256">MEMEAESEQQFAYNMHTPPPNPPRMYFPAGDRIDSNRPSVAFLEIPPGQEVASTATHQNRRARAKSGLAGLFVLMDLIYLIVLLTVSIPAMLYFLFDVKIKELGELNQLNNLTYCGSIDLAKQVEWIGFASVITYLLAVVSLIISVVTLSLTFCYGHVILKFINIVLMFSAITVHGYDCHAWIFYFRLGVFVVVHLPIQTLGFKVSVKFIRSILYKPSMYYEPSSINIPIRRTSSNSPTRRDSTAIKRTHSARRIATVD</sequence>
<keyword evidence="1" id="KW-0812">Transmembrane</keyword>